<reference evidence="2 3" key="1">
    <citation type="journal article" date="2014" name="FEMS Microbiol. Lett.">
        <title>Genome sequencing analysis reveals virulence-related gene content of Ochrobactrum intermedium strain 229E, a urease-positive strain isolated from the human gastric niche.</title>
        <authorList>
            <person name="Kulkarni G.J."/>
            <person name="Shetty S."/>
            <person name="Dharne M.S."/>
            <person name="Shouche Y.S."/>
        </authorList>
    </citation>
    <scope>NUCLEOTIDE SEQUENCE [LARGE SCALE GENOMIC DNA]</scope>
    <source>
        <strain evidence="2 3">229E</strain>
    </source>
</reference>
<feature type="transmembrane region" description="Helical" evidence="1">
    <location>
        <begin position="6"/>
        <end position="27"/>
    </location>
</feature>
<name>U4V5W5_9HYPH</name>
<dbReference type="AlphaFoldDB" id="U4V5W5"/>
<dbReference type="Proteomes" id="UP000016842">
    <property type="component" value="Unassembled WGS sequence"/>
</dbReference>
<keyword evidence="1" id="KW-1133">Transmembrane helix</keyword>
<sequence length="35" mass="3988">MIQLEWPRAAATSVIVLIIFGLALMVYSRIARRID</sequence>
<comment type="caution">
    <text evidence="2">The sequence shown here is derived from an EMBL/GenBank/DDBJ whole genome shotgun (WGS) entry which is preliminary data.</text>
</comment>
<evidence type="ECO:0000313" key="3">
    <source>
        <dbReference type="Proteomes" id="UP000016842"/>
    </source>
</evidence>
<evidence type="ECO:0000256" key="1">
    <source>
        <dbReference type="SAM" id="Phobius"/>
    </source>
</evidence>
<keyword evidence="1" id="KW-0472">Membrane</keyword>
<accession>U4V5W5</accession>
<proteinExistence type="predicted"/>
<organism evidence="2 3">
    <name type="scientific">Brucella intermedia 229E</name>
    <dbReference type="NCBI Taxonomy" id="1337887"/>
    <lineage>
        <taxon>Bacteria</taxon>
        <taxon>Pseudomonadati</taxon>
        <taxon>Pseudomonadota</taxon>
        <taxon>Alphaproteobacteria</taxon>
        <taxon>Hyphomicrobiales</taxon>
        <taxon>Brucellaceae</taxon>
        <taxon>Brucella/Ochrobactrum group</taxon>
        <taxon>Brucella</taxon>
    </lineage>
</organism>
<dbReference type="PATRIC" id="fig|1337887.3.peg.4414"/>
<evidence type="ECO:0000313" key="2">
    <source>
        <dbReference type="EMBL" id="ERM00413.1"/>
    </source>
</evidence>
<gene>
    <name evidence="2" type="ORF">Q644_05200</name>
</gene>
<protein>
    <submittedName>
        <fullName evidence="2">Uncharacterized protein</fullName>
    </submittedName>
</protein>
<keyword evidence="1" id="KW-0812">Transmembrane</keyword>
<dbReference type="EMBL" id="ASXJ01000323">
    <property type="protein sequence ID" value="ERM00413.1"/>
    <property type="molecule type" value="Genomic_DNA"/>
</dbReference>